<dbReference type="STRING" id="214095.RU97_GL001132"/>
<evidence type="ECO:0000256" key="1">
    <source>
        <dbReference type="SAM" id="Phobius"/>
    </source>
</evidence>
<dbReference type="EMBL" id="JXKH01000002">
    <property type="protein sequence ID" value="OJG19561.1"/>
    <property type="molecule type" value="Genomic_DNA"/>
</dbReference>
<proteinExistence type="predicted"/>
<protein>
    <submittedName>
        <fullName evidence="2">Uncharacterized protein</fullName>
    </submittedName>
</protein>
<keyword evidence="1" id="KW-0812">Transmembrane</keyword>
<keyword evidence="3" id="KW-1185">Reference proteome</keyword>
<keyword evidence="1" id="KW-0472">Membrane</keyword>
<feature type="transmembrane region" description="Helical" evidence="1">
    <location>
        <begin position="45"/>
        <end position="68"/>
    </location>
</feature>
<feature type="transmembrane region" description="Helical" evidence="1">
    <location>
        <begin position="101"/>
        <end position="122"/>
    </location>
</feature>
<dbReference type="Proteomes" id="UP000181884">
    <property type="component" value="Unassembled WGS sequence"/>
</dbReference>
<keyword evidence="1" id="KW-1133">Transmembrane helix</keyword>
<accession>A0A1L8RIF1</accession>
<reference evidence="2 3" key="1">
    <citation type="submission" date="2014-12" db="EMBL/GenBank/DDBJ databases">
        <title>Draft genome sequences of 29 type strains of Enterococci.</title>
        <authorList>
            <person name="Zhong Z."/>
            <person name="Sun Z."/>
            <person name="Liu W."/>
            <person name="Zhang W."/>
            <person name="Zhang H."/>
        </authorList>
    </citation>
    <scope>NUCLEOTIDE SEQUENCE [LARGE SCALE GENOMIC DNA]</scope>
    <source>
        <strain evidence="2 3">DSM 17029</strain>
    </source>
</reference>
<organism evidence="2 3">
    <name type="scientific">Enterococcus canis</name>
    <dbReference type="NCBI Taxonomy" id="214095"/>
    <lineage>
        <taxon>Bacteria</taxon>
        <taxon>Bacillati</taxon>
        <taxon>Bacillota</taxon>
        <taxon>Bacilli</taxon>
        <taxon>Lactobacillales</taxon>
        <taxon>Enterococcaceae</taxon>
        <taxon>Enterococcus</taxon>
    </lineage>
</organism>
<sequence>MKRLLIFDLVMAIFGAFGASAALIPGGAESMGVSTDLLVHAPFKTFLIPGIFLLVVIFGGNVISSILLGKKRSIGAYLSAFMGGITGIWIIAQWLLMAAVFPIQLVFMLISVVQVALAIWLIQKYKLPVPFSAHQQ</sequence>
<dbReference type="RefSeq" id="WP_067390392.1">
    <property type="nucleotide sequence ID" value="NZ_JXKH01000002.1"/>
</dbReference>
<name>A0A1L8RIF1_9ENTE</name>
<evidence type="ECO:0000313" key="2">
    <source>
        <dbReference type="EMBL" id="OJG19561.1"/>
    </source>
</evidence>
<feature type="transmembrane region" description="Helical" evidence="1">
    <location>
        <begin position="75"/>
        <end position="95"/>
    </location>
</feature>
<dbReference type="AlphaFoldDB" id="A0A1L8RIF1"/>
<comment type="caution">
    <text evidence="2">The sequence shown here is derived from an EMBL/GenBank/DDBJ whole genome shotgun (WGS) entry which is preliminary data.</text>
</comment>
<evidence type="ECO:0000313" key="3">
    <source>
        <dbReference type="Proteomes" id="UP000181884"/>
    </source>
</evidence>
<gene>
    <name evidence="2" type="ORF">RU97_GL001132</name>
</gene>